<evidence type="ECO:0000256" key="2">
    <source>
        <dbReference type="ARBA" id="ARBA00023163"/>
    </source>
</evidence>
<protein>
    <submittedName>
        <fullName evidence="4">ANTAR domain-containing protein</fullName>
    </submittedName>
</protein>
<evidence type="ECO:0000256" key="1">
    <source>
        <dbReference type="ARBA" id="ARBA00023015"/>
    </source>
</evidence>
<dbReference type="RefSeq" id="WP_244287164.1">
    <property type="nucleotide sequence ID" value="NZ_FOWC01000003.1"/>
</dbReference>
<dbReference type="Proteomes" id="UP000199137">
    <property type="component" value="Unassembled WGS sequence"/>
</dbReference>
<accession>A0A1I5KIP1</accession>
<name>A0A1I5KIP1_9PSEU</name>
<keyword evidence="1" id="KW-0805">Transcription regulation</keyword>
<dbReference type="InterPro" id="IPR005561">
    <property type="entry name" value="ANTAR"/>
</dbReference>
<dbReference type="SUPFAM" id="SSF55781">
    <property type="entry name" value="GAF domain-like"/>
    <property type="match status" value="1"/>
</dbReference>
<evidence type="ECO:0000313" key="4">
    <source>
        <dbReference type="EMBL" id="SFO84777.1"/>
    </source>
</evidence>
<dbReference type="AlphaFoldDB" id="A0A1I5KIP1"/>
<dbReference type="Gene3D" id="1.10.10.10">
    <property type="entry name" value="Winged helix-like DNA-binding domain superfamily/Winged helix DNA-binding domain"/>
    <property type="match status" value="1"/>
</dbReference>
<dbReference type="Pfam" id="PF03861">
    <property type="entry name" value="ANTAR"/>
    <property type="match status" value="1"/>
</dbReference>
<dbReference type="Gene3D" id="3.30.450.40">
    <property type="match status" value="1"/>
</dbReference>
<dbReference type="GO" id="GO:0003723">
    <property type="term" value="F:RNA binding"/>
    <property type="evidence" value="ECO:0007669"/>
    <property type="project" value="InterPro"/>
</dbReference>
<dbReference type="STRING" id="112413.SAMN05421854_103208"/>
<organism evidence="4 5">
    <name type="scientific">Amycolatopsis rubida</name>
    <dbReference type="NCBI Taxonomy" id="112413"/>
    <lineage>
        <taxon>Bacteria</taxon>
        <taxon>Bacillati</taxon>
        <taxon>Actinomycetota</taxon>
        <taxon>Actinomycetes</taxon>
        <taxon>Pseudonocardiales</taxon>
        <taxon>Pseudonocardiaceae</taxon>
        <taxon>Amycolatopsis</taxon>
    </lineage>
</organism>
<sequence>MADATQTVPGADHAGVLSLSRDGAVTSYASSSDPVARIDRVQAQSRQGPGVTALWEHHTVLVDDLAAEADRWPAFASGAASTVSFPLSTSDDTLGALYLYSVPQAGLDQQVLLTRDVIGQAKGILAERFGIGAAAAAGLLVGAQLVDVARWLVAGGGSRAAAPGEAVPPEGI</sequence>
<dbReference type="InterPro" id="IPR036388">
    <property type="entry name" value="WH-like_DNA-bd_sf"/>
</dbReference>
<proteinExistence type="predicted"/>
<gene>
    <name evidence="4" type="ORF">SAMN05421854_103208</name>
</gene>
<evidence type="ECO:0000313" key="5">
    <source>
        <dbReference type="Proteomes" id="UP000199137"/>
    </source>
</evidence>
<feature type="domain" description="ANTAR" evidence="3">
    <location>
        <begin position="110"/>
        <end position="141"/>
    </location>
</feature>
<reference evidence="4 5" key="1">
    <citation type="submission" date="2016-10" db="EMBL/GenBank/DDBJ databases">
        <authorList>
            <person name="de Groot N.N."/>
        </authorList>
    </citation>
    <scope>NUCLEOTIDE SEQUENCE [LARGE SCALE GENOMIC DNA]</scope>
    <source>
        <strain evidence="4 5">DSM 44637</strain>
    </source>
</reference>
<evidence type="ECO:0000259" key="3">
    <source>
        <dbReference type="Pfam" id="PF03861"/>
    </source>
</evidence>
<dbReference type="InterPro" id="IPR029016">
    <property type="entry name" value="GAF-like_dom_sf"/>
</dbReference>
<keyword evidence="2" id="KW-0804">Transcription</keyword>
<dbReference type="EMBL" id="FOWC01000003">
    <property type="protein sequence ID" value="SFO84777.1"/>
    <property type="molecule type" value="Genomic_DNA"/>
</dbReference>